<dbReference type="Proteomes" id="UP000176185">
    <property type="component" value="Unassembled WGS sequence"/>
</dbReference>
<sequence>MQGEILKAKVNSFIGCLFLGSFALWAGLTIWQTAFDENLLINTFEKYTFTHQVELDPMR</sequence>
<name>A0A1F4XH56_9BACT</name>
<evidence type="ECO:0000313" key="3">
    <source>
        <dbReference type="Proteomes" id="UP000176185"/>
    </source>
</evidence>
<dbReference type="AlphaFoldDB" id="A0A1F4XH56"/>
<reference evidence="2 3" key="1">
    <citation type="journal article" date="2016" name="Nat. Commun.">
        <title>Thousands of microbial genomes shed light on interconnected biogeochemical processes in an aquifer system.</title>
        <authorList>
            <person name="Anantharaman K."/>
            <person name="Brown C.T."/>
            <person name="Hug L.A."/>
            <person name="Sharon I."/>
            <person name="Castelle C.J."/>
            <person name="Probst A.J."/>
            <person name="Thomas B.C."/>
            <person name="Singh A."/>
            <person name="Wilkins M.J."/>
            <person name="Karaoz U."/>
            <person name="Brodie E.L."/>
            <person name="Williams K.H."/>
            <person name="Hubbard S.S."/>
            <person name="Banfield J.F."/>
        </authorList>
    </citation>
    <scope>NUCLEOTIDE SEQUENCE [LARGE SCALE GENOMIC DNA]</scope>
</reference>
<feature type="transmembrane region" description="Helical" evidence="1">
    <location>
        <begin position="12"/>
        <end position="31"/>
    </location>
</feature>
<organism evidence="2 3">
    <name type="scientific">Candidatus Adlerbacteria bacterium RIFCSPLOWO2_01_FULL_51_16</name>
    <dbReference type="NCBI Taxonomy" id="1797243"/>
    <lineage>
        <taxon>Bacteria</taxon>
        <taxon>Candidatus Adleribacteriota</taxon>
    </lineage>
</organism>
<evidence type="ECO:0000256" key="1">
    <source>
        <dbReference type="SAM" id="Phobius"/>
    </source>
</evidence>
<proteinExistence type="predicted"/>
<keyword evidence="1" id="KW-0812">Transmembrane</keyword>
<dbReference type="EMBL" id="MEWX01000008">
    <property type="protein sequence ID" value="OGC81017.1"/>
    <property type="molecule type" value="Genomic_DNA"/>
</dbReference>
<accession>A0A1F4XH56</accession>
<keyword evidence="1" id="KW-0472">Membrane</keyword>
<comment type="caution">
    <text evidence="2">The sequence shown here is derived from an EMBL/GenBank/DDBJ whole genome shotgun (WGS) entry which is preliminary data.</text>
</comment>
<evidence type="ECO:0000313" key="2">
    <source>
        <dbReference type="EMBL" id="OGC81017.1"/>
    </source>
</evidence>
<protein>
    <submittedName>
        <fullName evidence="2">Uncharacterized protein</fullName>
    </submittedName>
</protein>
<gene>
    <name evidence="2" type="ORF">A2943_00380</name>
</gene>
<keyword evidence="1" id="KW-1133">Transmembrane helix</keyword>
<dbReference type="STRING" id="1797243.A2943_00380"/>